<dbReference type="PANTHER" id="PTHR32305">
    <property type="match status" value="1"/>
</dbReference>
<dbReference type="Gene3D" id="2.180.10.10">
    <property type="entry name" value="RHS repeat-associated core"/>
    <property type="match status" value="2"/>
</dbReference>
<dbReference type="RefSeq" id="WP_254164659.1">
    <property type="nucleotide sequence ID" value="NZ_JAHESF010000015.1"/>
</dbReference>
<dbReference type="InterPro" id="IPR050708">
    <property type="entry name" value="T6SS_VgrG/RHS"/>
</dbReference>
<organism evidence="2 3">
    <name type="scientific">Chryseosolibacter histidini</name>
    <dbReference type="NCBI Taxonomy" id="2782349"/>
    <lineage>
        <taxon>Bacteria</taxon>
        <taxon>Pseudomonadati</taxon>
        <taxon>Bacteroidota</taxon>
        <taxon>Cytophagia</taxon>
        <taxon>Cytophagales</taxon>
        <taxon>Chryseotaleaceae</taxon>
        <taxon>Chryseosolibacter</taxon>
    </lineage>
</organism>
<sequence length="1478" mass="166112">MKKILILFLIIGFKLSAQNRELVEYAEKTAYENKSYIYTKGVKLSPPGGGGNIKISAAQQGVFFVKPAEASRIKQNIPSSLDKNFIRTENILVKDIVNEDQIPYLTPSQIAVNYQYVDGLGRTSQEVSQGNSPLGKDVVKYFTYDNAGRSPFDYLPYVAGSANGQFQANYLSDQSAFYGPTGIINDSRPFTENELESSPLSRTLRSFSPGNDWKTNDRGISAFSKIDVSANILFWQYNETSGIPSLATYENPTGRYPVGALAYSEATDEEDHVTKTYTDFFNRKVLEEVQGTDGSWLQTYYVYDDQDRLRIVFPPEASAVISQYLGFQTDTERQTFLDRWAYQFIYDKYGRVSQKKVPGTGWYLYVYDKWDRLVLSQDPKQSVANQWSFVKYDRFNRPILAGIYTTSTAHGTLQTNAMNVSDASRFETLVENGAMYTLGNSFPFSGIDEDDVYVVNFLDNYDFVLTGWDEESNDFSYQNVAGYPPASEKLGAVKGYQTGSKVRVLGQPDKWLNSVIYYYDDYHMAQSIDEADIGGVVVTTNKFDFAGRLEKKHHKNSYSSLFEEYTYDYDNAGRVLKIRHSVNGATPLILVSNKYDELGRLVEKNLHSNDGGSTYLQSVDYQYNIRGWITHINNSSLAAQAGDSQSDLFGMEIEYNPTSLSPINSAYTTEKYYDGKISAVKWKTNTLQSGVTPAERIYGFDYDALSRIKYAYSATKNAGAWNAEGGMFDEEITGYDKHGNINGLKRYNKVQGAKTLIDDLTYDYYTSSDEKTDHIINMEDVTGNKLGFRPAAASDPEEYRYDENGNLKFDHNKSVSEVTYNHLNLPTMVQFTRSGGQVDRIYYTYDALGNKLSRKINVNGTDVWTTRYSKKYQYDENRLSFFLHPEGRVLNNGTGYDYEYFLSDYLGNTRVGFGSFKETASYRATMEPGLATVEQNLGFRNLNETRPATATVNYTPASENTPSPDRAAKLNGLAGTPIGPAKYLKVQQGDAVYMEVFARYNQGGSNTNNIVSSALVSALTGANSFNIANSGETATLWSGFNTYAPSASIGLGQTSTTPKAYLVYLFFDDANNFIRFGTKGISEQAYGKFEKLDRSFTATTNGHLYIYVANENNQANVDVYFDEFYIVHQKNAASLQVTQATDYYPFGLPFNEYHSDRLYAVSTDAVNPQNNKYSTSLRNRMLFQGKSFEKDLDLNWYDFEARMYEPALGRFNSVDPLAENFYGHSPYNFVLNNPLSFVDPDGRTANPAYNMTWPFYNAQLLAQAQWQNTAYQYGQMANNASYVMQQRLWAPTLEKWNTDMAHRAGNYNPYQSYGEQYASGRHGTFLQVMSYVGGAIPIVGGVAHGLIDARNGDYGSATLNLGGGLTELGAFSSLLRTIRTISTASEVQTVATKMVIQAESNVFLVTKEGVVLPKGAKIPSEFVENPFRSSNYGIVENGKFIEKLRIDPPTPANMKGPNFSHYHLNGKGKHFTGNWPWW</sequence>
<evidence type="ECO:0000313" key="2">
    <source>
        <dbReference type="EMBL" id="MBT1698472.1"/>
    </source>
</evidence>
<reference evidence="2 3" key="1">
    <citation type="submission" date="2021-05" db="EMBL/GenBank/DDBJ databases">
        <title>A Polyphasic approach of four new species of the genus Ohtaekwangia: Ohtaekwangia histidinii sp. nov., Ohtaekwangia cretensis sp. nov., Ohtaekwangia indiensis sp. nov., Ohtaekwangia reichenbachii sp. nov. from diverse environment.</title>
        <authorList>
            <person name="Octaviana S."/>
        </authorList>
    </citation>
    <scope>NUCLEOTIDE SEQUENCE [LARGE SCALE GENOMIC DNA]</scope>
    <source>
        <strain evidence="2 3">PWU4</strain>
    </source>
</reference>
<feature type="domain" description="DUF6443" evidence="1">
    <location>
        <begin position="94"/>
        <end position="220"/>
    </location>
</feature>
<dbReference type="NCBIfam" id="TIGR03696">
    <property type="entry name" value="Rhs_assc_core"/>
    <property type="match status" value="1"/>
</dbReference>
<dbReference type="InterPro" id="IPR022385">
    <property type="entry name" value="Rhs_assc_core"/>
</dbReference>
<gene>
    <name evidence="2" type="ORF">KK083_16395</name>
</gene>
<accession>A0AAP2DP83</accession>
<dbReference type="PANTHER" id="PTHR32305:SF15">
    <property type="entry name" value="PROTEIN RHSA-RELATED"/>
    <property type="match status" value="1"/>
</dbReference>
<comment type="caution">
    <text evidence="2">The sequence shown here is derived from an EMBL/GenBank/DDBJ whole genome shotgun (WGS) entry which is preliminary data.</text>
</comment>
<dbReference type="Pfam" id="PF20041">
    <property type="entry name" value="DUF6443"/>
    <property type="match status" value="1"/>
</dbReference>
<protein>
    <submittedName>
        <fullName evidence="2">RHS repeat-associated core domain-containing protein</fullName>
    </submittedName>
</protein>
<evidence type="ECO:0000259" key="1">
    <source>
        <dbReference type="Pfam" id="PF20041"/>
    </source>
</evidence>
<dbReference type="EMBL" id="JAHESF010000015">
    <property type="protein sequence ID" value="MBT1698472.1"/>
    <property type="molecule type" value="Genomic_DNA"/>
</dbReference>
<name>A0AAP2DP83_9BACT</name>
<dbReference type="Proteomes" id="UP001319200">
    <property type="component" value="Unassembled WGS sequence"/>
</dbReference>
<evidence type="ECO:0000313" key="3">
    <source>
        <dbReference type="Proteomes" id="UP001319200"/>
    </source>
</evidence>
<proteinExistence type="predicted"/>
<dbReference type="InterPro" id="IPR045619">
    <property type="entry name" value="DUF6443"/>
</dbReference>
<keyword evidence="3" id="KW-1185">Reference proteome</keyword>